<dbReference type="RefSeq" id="WP_137250938.1">
    <property type="nucleotide sequence ID" value="NZ_SZQA01000042.1"/>
</dbReference>
<feature type="transmembrane region" description="Helical" evidence="1">
    <location>
        <begin position="432"/>
        <end position="455"/>
    </location>
</feature>
<feature type="transmembrane region" description="Helical" evidence="1">
    <location>
        <begin position="21"/>
        <end position="43"/>
    </location>
</feature>
<feature type="transmembrane region" description="Helical" evidence="1">
    <location>
        <begin position="467"/>
        <end position="488"/>
    </location>
</feature>
<feature type="transmembrane region" description="Helical" evidence="1">
    <location>
        <begin position="90"/>
        <end position="117"/>
    </location>
</feature>
<feature type="transmembrane region" description="Helical" evidence="1">
    <location>
        <begin position="365"/>
        <end position="384"/>
    </location>
</feature>
<dbReference type="OrthoDB" id="2955510at2"/>
<evidence type="ECO:0000313" key="2">
    <source>
        <dbReference type="EMBL" id="TKK83753.1"/>
    </source>
</evidence>
<keyword evidence="1" id="KW-0812">Transmembrane</keyword>
<sequence length="623" mass="65768">MVGVLIAMKLRVLRHSIGGSRAAGMVMGGLAGLALAIGTIVVAGIDGDLLAAVFAVWLFGWMLGPVYTGGGDESVRPEHFSLLPIDPRKLALGLLGTAFVGVPPLVSLVAFSALAVYAGSFGLAGFTVALVAIPLMVALVVALSRLMIGVLGVAVRSRTGAILAALVNASMNVVLNQSWVLIWAAIQFDLLTSGFPPAFSTVVRWLPSGWGIAAVEAAGRGDWLVVAAALLGICALIALALLVWSQLLVRRTTTKPLHWVPQGTGGDLAARGPVGAVAAKELRTWSRDLMRTHLLWFAVFFGLLYTLVPLIIDWYGMLPWAGVLVVVMAAATSANLFGLDGTSLWLNLVNPGTERAEVRGRQLAWLLRVAPIAIVFTVAGTIVGGEGWTWPWTLSILAAVLGGGAGLIALVSVAMLVPVTEPTRRSGNPLEAGAIFGQVVLMLLLVTVTALPAGGVAYLGDALDLPVVSWLAVAVGVGTGAGLTWWFGRIAHRMLAARGPELLSLMRSGGTVSPGSGEVTAAGRARVKLPAGKQALVTFLWIFCWIPLFPQGLVPLWMIWTGGDARLWFLALHLQDPWRIPVALAFVVMGAVMIYYGTVIPNRHDRATRERQSSEERHLENVG</sequence>
<proteinExistence type="predicted"/>
<evidence type="ECO:0008006" key="4">
    <source>
        <dbReference type="Google" id="ProtNLM"/>
    </source>
</evidence>
<keyword evidence="1" id="KW-0472">Membrane</keyword>
<feature type="transmembrane region" description="Helical" evidence="1">
    <location>
        <begin position="160"/>
        <end position="186"/>
    </location>
</feature>
<feature type="transmembrane region" description="Helical" evidence="1">
    <location>
        <begin position="536"/>
        <end position="560"/>
    </location>
</feature>
<comment type="caution">
    <text evidence="2">The sequence shown here is derived from an EMBL/GenBank/DDBJ whole genome shotgun (WGS) entry which is preliminary data.</text>
</comment>
<feature type="transmembrane region" description="Helical" evidence="1">
    <location>
        <begin position="223"/>
        <end position="244"/>
    </location>
</feature>
<dbReference type="AlphaFoldDB" id="A0A4V6XBA8"/>
<keyword evidence="1" id="KW-1133">Transmembrane helix</keyword>
<dbReference type="Proteomes" id="UP000308705">
    <property type="component" value="Unassembled WGS sequence"/>
</dbReference>
<evidence type="ECO:0000313" key="3">
    <source>
        <dbReference type="Proteomes" id="UP000308705"/>
    </source>
</evidence>
<dbReference type="EMBL" id="SZQA01000042">
    <property type="protein sequence ID" value="TKK83753.1"/>
    <property type="molecule type" value="Genomic_DNA"/>
</dbReference>
<feature type="transmembrane region" description="Helical" evidence="1">
    <location>
        <begin position="580"/>
        <end position="599"/>
    </location>
</feature>
<accession>A0A4V6XBA8</accession>
<feature type="transmembrane region" description="Helical" evidence="1">
    <location>
        <begin position="49"/>
        <end position="69"/>
    </location>
</feature>
<gene>
    <name evidence="2" type="ORF">FDA94_32755</name>
</gene>
<feature type="transmembrane region" description="Helical" evidence="1">
    <location>
        <begin position="293"/>
        <end position="312"/>
    </location>
</feature>
<feature type="transmembrane region" description="Helical" evidence="1">
    <location>
        <begin position="123"/>
        <end position="148"/>
    </location>
</feature>
<feature type="transmembrane region" description="Helical" evidence="1">
    <location>
        <begin position="396"/>
        <end position="420"/>
    </location>
</feature>
<reference evidence="2 3" key="1">
    <citation type="submission" date="2019-04" db="EMBL/GenBank/DDBJ databases">
        <title>Herbidospora sp. NEAU-GS14.nov., a novel actinomycete isolated from soil.</title>
        <authorList>
            <person name="Han L."/>
        </authorList>
    </citation>
    <scope>NUCLEOTIDE SEQUENCE [LARGE SCALE GENOMIC DNA]</scope>
    <source>
        <strain evidence="2 3">NEAU-GS14</strain>
    </source>
</reference>
<evidence type="ECO:0000256" key="1">
    <source>
        <dbReference type="SAM" id="Phobius"/>
    </source>
</evidence>
<feature type="transmembrane region" description="Helical" evidence="1">
    <location>
        <begin position="318"/>
        <end position="339"/>
    </location>
</feature>
<name>A0A4V6XBA8_9ACTN</name>
<protein>
    <recommendedName>
        <fullName evidence="4">ABC-2 type transport system permease protein</fullName>
    </recommendedName>
</protein>
<organism evidence="2 3">
    <name type="scientific">Herbidospora galbida</name>
    <dbReference type="NCBI Taxonomy" id="2575442"/>
    <lineage>
        <taxon>Bacteria</taxon>
        <taxon>Bacillati</taxon>
        <taxon>Actinomycetota</taxon>
        <taxon>Actinomycetes</taxon>
        <taxon>Streptosporangiales</taxon>
        <taxon>Streptosporangiaceae</taxon>
        <taxon>Herbidospora</taxon>
    </lineage>
</organism>
<keyword evidence="3" id="KW-1185">Reference proteome</keyword>